<dbReference type="EMBL" id="CP042305">
    <property type="protein sequence ID" value="QDZ15643.1"/>
    <property type="molecule type" value="Genomic_DNA"/>
</dbReference>
<feature type="compositionally biased region" description="Polar residues" evidence="1">
    <location>
        <begin position="64"/>
        <end position="79"/>
    </location>
</feature>
<keyword evidence="3" id="KW-1185">Reference proteome</keyword>
<feature type="region of interest" description="Disordered" evidence="1">
    <location>
        <begin position="44"/>
        <end position="79"/>
    </location>
</feature>
<gene>
    <name evidence="2" type="ORF">FPZ11_13545</name>
</gene>
<protein>
    <submittedName>
        <fullName evidence="2">Uncharacterized protein</fullName>
    </submittedName>
</protein>
<feature type="compositionally biased region" description="Basic residues" evidence="1">
    <location>
        <begin position="47"/>
        <end position="59"/>
    </location>
</feature>
<organism evidence="2 3">
    <name type="scientific">Humibacter ginsenosidimutans</name>
    <dbReference type="NCBI Taxonomy" id="2599293"/>
    <lineage>
        <taxon>Bacteria</taxon>
        <taxon>Bacillati</taxon>
        <taxon>Actinomycetota</taxon>
        <taxon>Actinomycetes</taxon>
        <taxon>Micrococcales</taxon>
        <taxon>Microbacteriaceae</taxon>
        <taxon>Humibacter</taxon>
    </lineage>
</organism>
<name>A0A5B8M5J6_9MICO</name>
<dbReference type="Proteomes" id="UP000320216">
    <property type="component" value="Chromosome"/>
</dbReference>
<dbReference type="KEGG" id="huw:FPZ11_13545"/>
<evidence type="ECO:0000313" key="3">
    <source>
        <dbReference type="Proteomes" id="UP000320216"/>
    </source>
</evidence>
<accession>A0A5B8M5J6</accession>
<reference evidence="2 3" key="1">
    <citation type="submission" date="2019-07" db="EMBL/GenBank/DDBJ databases">
        <title>Full genome sequence of Humibacter sp. WJ7-1.</title>
        <authorList>
            <person name="Im W.-T."/>
        </authorList>
    </citation>
    <scope>NUCLEOTIDE SEQUENCE [LARGE SCALE GENOMIC DNA]</scope>
    <source>
        <strain evidence="2 3">WJ7-1</strain>
    </source>
</reference>
<proteinExistence type="predicted"/>
<dbReference type="AlphaFoldDB" id="A0A5B8M5J6"/>
<sequence length="79" mass="8909">MAAGRAGLIRTAAFSDCRSATPRPSAWRCICSVSPTRRYSSMWRTSVRARRHRHSRRSQRAATVSSAFRPTPTRCTGRQ</sequence>
<evidence type="ECO:0000313" key="2">
    <source>
        <dbReference type="EMBL" id="QDZ15643.1"/>
    </source>
</evidence>
<evidence type="ECO:0000256" key="1">
    <source>
        <dbReference type="SAM" id="MobiDB-lite"/>
    </source>
</evidence>